<accession>A0ABV8AX83</accession>
<dbReference type="Gene3D" id="3.50.50.60">
    <property type="entry name" value="FAD/NAD(P)-binding domain"/>
    <property type="match status" value="2"/>
</dbReference>
<feature type="domain" description="Amine oxidase" evidence="2">
    <location>
        <begin position="9"/>
        <end position="81"/>
    </location>
</feature>
<keyword evidence="4" id="KW-1185">Reference proteome</keyword>
<gene>
    <name evidence="3" type="ORF">ACFOSV_15160</name>
</gene>
<dbReference type="InterPro" id="IPR036188">
    <property type="entry name" value="FAD/NAD-bd_sf"/>
</dbReference>
<dbReference type="SUPFAM" id="SSF51905">
    <property type="entry name" value="FAD/NAD(P)-binding domain"/>
    <property type="match status" value="1"/>
</dbReference>
<name>A0ABV8AX83_9BACT</name>
<dbReference type="Pfam" id="PF01593">
    <property type="entry name" value="Amino_oxidase"/>
    <property type="match status" value="2"/>
</dbReference>
<dbReference type="InterPro" id="IPR002937">
    <property type="entry name" value="Amino_oxidase"/>
</dbReference>
<evidence type="ECO:0000313" key="4">
    <source>
        <dbReference type="Proteomes" id="UP001595805"/>
    </source>
</evidence>
<sequence length="352" mass="40032">MIIIIGAGLSGLLTAYRLKRAGIPFKILEARNRIGGRINTVIGANDTPMEMGATWFGDQHQNLKALLEEFEIRYFEQYMDRIVYYQASQTSPIDSFQIPNQAPSYRIEGGTSNLINCLYNQLDEGDILLNQTVREIKFLNNSVEVYADTVYIGSRVVLAIPPKLWAKRIRFEATLPSELMEIAEQTHTWMEDSIKVALTFDQPFWQTTGQPRTFFSNAGPITEFYDHCNSERTKFALCGFINSSFKKLDDSERRARVIDQLKKVFGPKVGEFTDYVECVWSEEKNTFEATDIPHYPHQNNGNQFFRKTFFEDKLVLSSSESAAESPGYMDGAVFAANLVARKLIALDGLKAF</sequence>
<dbReference type="PANTHER" id="PTHR43563">
    <property type="entry name" value="AMINE OXIDASE"/>
    <property type="match status" value="1"/>
</dbReference>
<reference evidence="4" key="1">
    <citation type="journal article" date="2019" name="Int. J. Syst. Evol. Microbiol.">
        <title>The Global Catalogue of Microorganisms (GCM) 10K type strain sequencing project: providing services to taxonomists for standard genome sequencing and annotation.</title>
        <authorList>
            <consortium name="The Broad Institute Genomics Platform"/>
            <consortium name="The Broad Institute Genome Sequencing Center for Infectious Disease"/>
            <person name="Wu L."/>
            <person name="Ma J."/>
        </authorList>
    </citation>
    <scope>NUCLEOTIDE SEQUENCE [LARGE SCALE GENOMIC DNA]</scope>
    <source>
        <strain evidence="4">CCUG 60523</strain>
    </source>
</reference>
<dbReference type="EMBL" id="JBHRZS010000007">
    <property type="protein sequence ID" value="MFC3881532.1"/>
    <property type="molecule type" value="Genomic_DNA"/>
</dbReference>
<dbReference type="InterPro" id="IPR050703">
    <property type="entry name" value="Flavin_MAO"/>
</dbReference>
<proteinExistence type="inferred from homology"/>
<dbReference type="SUPFAM" id="SSF54373">
    <property type="entry name" value="FAD-linked reductases, C-terminal domain"/>
    <property type="match status" value="1"/>
</dbReference>
<dbReference type="Proteomes" id="UP001595805">
    <property type="component" value="Unassembled WGS sequence"/>
</dbReference>
<dbReference type="PANTHER" id="PTHR43563:SF14">
    <property type="entry name" value="AMINE OXIDASE"/>
    <property type="match status" value="1"/>
</dbReference>
<comment type="caution">
    <text evidence="3">The sequence shown here is derived from an EMBL/GenBank/DDBJ whole genome shotgun (WGS) entry which is preliminary data.</text>
</comment>
<dbReference type="RefSeq" id="WP_377906878.1">
    <property type="nucleotide sequence ID" value="NZ_JBHRZS010000007.1"/>
</dbReference>
<comment type="similarity">
    <text evidence="1">Belongs to the flavin monoamine oxidase family.</text>
</comment>
<organism evidence="3 4">
    <name type="scientific">Algoriphagus namhaensis</name>
    <dbReference type="NCBI Taxonomy" id="915353"/>
    <lineage>
        <taxon>Bacteria</taxon>
        <taxon>Pseudomonadati</taxon>
        <taxon>Bacteroidota</taxon>
        <taxon>Cytophagia</taxon>
        <taxon>Cytophagales</taxon>
        <taxon>Cyclobacteriaceae</taxon>
        <taxon>Algoriphagus</taxon>
    </lineage>
</organism>
<dbReference type="Gene3D" id="3.90.660.10">
    <property type="match status" value="1"/>
</dbReference>
<evidence type="ECO:0000256" key="1">
    <source>
        <dbReference type="ARBA" id="ARBA00005995"/>
    </source>
</evidence>
<evidence type="ECO:0000259" key="2">
    <source>
        <dbReference type="Pfam" id="PF01593"/>
    </source>
</evidence>
<feature type="domain" description="Amine oxidase" evidence="2">
    <location>
        <begin position="101"/>
        <end position="343"/>
    </location>
</feature>
<protein>
    <submittedName>
        <fullName evidence="3">Flavin monoamine oxidase family protein</fullName>
    </submittedName>
</protein>
<evidence type="ECO:0000313" key="3">
    <source>
        <dbReference type="EMBL" id="MFC3881532.1"/>
    </source>
</evidence>